<dbReference type="PROSITE" id="PS50011">
    <property type="entry name" value="PROTEIN_KINASE_DOM"/>
    <property type="match status" value="1"/>
</dbReference>
<dbReference type="InterPro" id="IPR011009">
    <property type="entry name" value="Kinase-like_dom_sf"/>
</dbReference>
<dbReference type="Gene3D" id="1.10.510.10">
    <property type="entry name" value="Transferase(Phosphotransferase) domain 1"/>
    <property type="match status" value="1"/>
</dbReference>
<feature type="compositionally biased region" description="Basic and acidic residues" evidence="1">
    <location>
        <begin position="490"/>
        <end position="503"/>
    </location>
</feature>
<proteinExistence type="predicted"/>
<dbReference type="EMBL" id="JEMT01004825">
    <property type="protein sequence ID" value="EXX79237.1"/>
    <property type="molecule type" value="Genomic_DNA"/>
</dbReference>
<dbReference type="GO" id="GO:0005524">
    <property type="term" value="F:ATP binding"/>
    <property type="evidence" value="ECO:0007669"/>
    <property type="project" value="InterPro"/>
</dbReference>
<comment type="caution">
    <text evidence="3">The sequence shown here is derived from an EMBL/GenBank/DDBJ whole genome shotgun (WGS) entry which is preliminary data.</text>
</comment>
<feature type="compositionally biased region" description="Polar residues" evidence="1">
    <location>
        <begin position="536"/>
        <end position="553"/>
    </location>
</feature>
<dbReference type="PANTHER" id="PTHR44329">
    <property type="entry name" value="SERINE/THREONINE-PROTEIN KINASE TNNI3K-RELATED"/>
    <property type="match status" value="1"/>
</dbReference>
<evidence type="ECO:0000259" key="2">
    <source>
        <dbReference type="PROSITE" id="PS50011"/>
    </source>
</evidence>
<feature type="region of interest" description="Disordered" evidence="1">
    <location>
        <begin position="536"/>
        <end position="566"/>
    </location>
</feature>
<reference evidence="3 4" key="1">
    <citation type="submission" date="2014-02" db="EMBL/GenBank/DDBJ databases">
        <title>Single nucleus genome sequencing reveals high similarity among nuclei of an endomycorrhizal fungus.</title>
        <authorList>
            <person name="Lin K."/>
            <person name="Geurts R."/>
            <person name="Zhang Z."/>
            <person name="Limpens E."/>
            <person name="Saunders D.G."/>
            <person name="Mu D."/>
            <person name="Pang E."/>
            <person name="Cao H."/>
            <person name="Cha H."/>
            <person name="Lin T."/>
            <person name="Zhou Q."/>
            <person name="Shang Y."/>
            <person name="Li Y."/>
            <person name="Ivanov S."/>
            <person name="Sharma T."/>
            <person name="Velzen R.V."/>
            <person name="Ruijter N.D."/>
            <person name="Aanen D.K."/>
            <person name="Win J."/>
            <person name="Kamoun S."/>
            <person name="Bisseling T."/>
            <person name="Huang S."/>
        </authorList>
    </citation>
    <scope>NUCLEOTIDE SEQUENCE [LARGE SCALE GENOMIC DNA]</scope>
    <source>
        <strain evidence="4">DAOM197198w</strain>
    </source>
</reference>
<dbReference type="GO" id="GO:0004674">
    <property type="term" value="F:protein serine/threonine kinase activity"/>
    <property type="evidence" value="ECO:0007669"/>
    <property type="project" value="TreeGrafter"/>
</dbReference>
<feature type="domain" description="Protein kinase" evidence="2">
    <location>
        <begin position="137"/>
        <end position="410"/>
    </location>
</feature>
<evidence type="ECO:0000256" key="1">
    <source>
        <dbReference type="SAM" id="MobiDB-lite"/>
    </source>
</evidence>
<dbReference type="SUPFAM" id="SSF56112">
    <property type="entry name" value="Protein kinase-like (PK-like)"/>
    <property type="match status" value="1"/>
</dbReference>
<feature type="compositionally biased region" description="Basic and acidic residues" evidence="1">
    <location>
        <begin position="554"/>
        <end position="566"/>
    </location>
</feature>
<name>A0A015KBU3_RHIIW</name>
<dbReference type="Pfam" id="PF07714">
    <property type="entry name" value="PK_Tyr_Ser-Thr"/>
    <property type="match status" value="1"/>
</dbReference>
<accession>A0A015KBU3</accession>
<dbReference type="AlphaFoldDB" id="A0A015KBU3"/>
<dbReference type="InterPro" id="IPR001245">
    <property type="entry name" value="Ser-Thr/Tyr_kinase_cat_dom"/>
</dbReference>
<evidence type="ECO:0000313" key="3">
    <source>
        <dbReference type="EMBL" id="EXX79237.1"/>
    </source>
</evidence>
<dbReference type="InterPro" id="IPR051681">
    <property type="entry name" value="Ser/Thr_Kinases-Pseudokinases"/>
</dbReference>
<organism evidence="3 4">
    <name type="scientific">Rhizophagus irregularis (strain DAOM 197198w)</name>
    <name type="common">Glomus intraradices</name>
    <dbReference type="NCBI Taxonomy" id="1432141"/>
    <lineage>
        <taxon>Eukaryota</taxon>
        <taxon>Fungi</taxon>
        <taxon>Fungi incertae sedis</taxon>
        <taxon>Mucoromycota</taxon>
        <taxon>Glomeromycotina</taxon>
        <taxon>Glomeromycetes</taxon>
        <taxon>Glomerales</taxon>
        <taxon>Glomeraceae</taxon>
        <taxon>Rhizophagus</taxon>
    </lineage>
</organism>
<dbReference type="InterPro" id="IPR000719">
    <property type="entry name" value="Prot_kinase_dom"/>
</dbReference>
<keyword evidence="4" id="KW-1185">Reference proteome</keyword>
<gene>
    <name evidence="3" type="ORF">RirG_007570</name>
</gene>
<dbReference type="Proteomes" id="UP000022910">
    <property type="component" value="Unassembled WGS sequence"/>
</dbReference>
<evidence type="ECO:0000313" key="4">
    <source>
        <dbReference type="Proteomes" id="UP000022910"/>
    </source>
</evidence>
<sequence length="566" mass="66370">MSNIREDLIYAALTRAHLSIDYNIHNNFHKQYEFCEQVILANNSLTEEEKTEAIRRNNKDYDADKIFYNEGTRRICENCNQKCLATLYCEYCVQNYLKANFPNWTSGNNDIDNLIKNCQSETLIPSVIIEWIPYSNLQNIKYLTKGGFSEIYTAYWIDRQYREWNSKKQQLIRDGTHYVILKELKNVEDASQSWFEETKSHLTISNKHSEIVQCFGLTKNPSNGNYLLIMRKMDGNLREYLQQNHNQLTWNERINITYFIIEGLYYVHKENLIHRDLHSGNVLYLQLSDRWKIGDLGFCGPADKSSTSIYGNLPYIAPEVINGKGYTFKSDIYSIAMLMWEISFGQPPFMNYEHDYILAIDIIDGIRPKIVSEIPLKYKSLMEQCWDANPLKRPDTYALWKKIREIKTYYQNNPNELPQLIAKVDKEKINLNSKSFTSKIHKFENLPEPKNATEEEQKAFYITRSYDFSISSNSSNLGKSSNQYTPISSKDNDSEESPRLSKKLKIDNDKDEYVAKFDLLIIVDIQNDYEREFTQQRSNIGTNDEVQNNSSLHSEQDKSEILDDEF</sequence>
<feature type="region of interest" description="Disordered" evidence="1">
    <location>
        <begin position="475"/>
        <end position="503"/>
    </location>
</feature>
<protein>
    <submittedName>
        <fullName evidence="3">Cdc15p</fullName>
    </submittedName>
</protein>
<dbReference type="HOGENOM" id="CLU_000288_7_34_1"/>